<dbReference type="InterPro" id="IPR036390">
    <property type="entry name" value="WH_DNA-bd_sf"/>
</dbReference>
<dbReference type="Pfam" id="PF00126">
    <property type="entry name" value="HTH_1"/>
    <property type="match status" value="1"/>
</dbReference>
<dbReference type="GO" id="GO:0000976">
    <property type="term" value="F:transcription cis-regulatory region binding"/>
    <property type="evidence" value="ECO:0007669"/>
    <property type="project" value="TreeGrafter"/>
</dbReference>
<dbReference type="InterPro" id="IPR000847">
    <property type="entry name" value="LysR_HTH_N"/>
</dbReference>
<dbReference type="PATRIC" id="fig|1056511.3.peg.1710"/>
<sequence length="292" mass="32934">MTVYELGSVTKAAEVLNLTQPTISIQLKQLMELLGVRLYKQVGRKLVFTEAAAIVARHGEALFELLDRLEISLAALSELKAGTLRIAVVTSAKYFIPHLVGMFCQRYPLIDIELKVGNREKIRQRYLQEKDDIYLFSLLSDEMEKLAISFLPNPLYAIAHRCHPLSAMKKIQPFELCAYPFISREPGSGTRYAIDRHFEQLNLALKPRMVIESNEAIKHCVLADLGISILSEYALKPEIGDELVALPVEGFPIMTRWHLVRSPNRVQTALSDAFVEFITDQGEGLLNDIVLP</sequence>
<dbReference type="InterPro" id="IPR005119">
    <property type="entry name" value="LysR_subst-bd"/>
</dbReference>
<evidence type="ECO:0000259" key="5">
    <source>
        <dbReference type="PROSITE" id="PS50931"/>
    </source>
</evidence>
<proteinExistence type="inferred from homology"/>
<dbReference type="Pfam" id="PF03466">
    <property type="entry name" value="LysR_substrate"/>
    <property type="match status" value="1"/>
</dbReference>
<organism evidence="6 7">
    <name type="scientific">Photobacterium marinum</name>
    <dbReference type="NCBI Taxonomy" id="1056511"/>
    <lineage>
        <taxon>Bacteria</taxon>
        <taxon>Pseudomonadati</taxon>
        <taxon>Pseudomonadota</taxon>
        <taxon>Gammaproteobacteria</taxon>
        <taxon>Vibrionales</taxon>
        <taxon>Vibrionaceae</taxon>
        <taxon>Photobacterium</taxon>
    </lineage>
</organism>
<dbReference type="SUPFAM" id="SSF46785">
    <property type="entry name" value="Winged helix' DNA-binding domain"/>
    <property type="match status" value="1"/>
</dbReference>
<protein>
    <submittedName>
        <fullName evidence="6">RuBisCO operon transcriptional regulator</fullName>
    </submittedName>
</protein>
<evidence type="ECO:0000313" key="7">
    <source>
        <dbReference type="Proteomes" id="UP000011134"/>
    </source>
</evidence>
<keyword evidence="2" id="KW-0805">Transcription regulation</keyword>
<dbReference type="Proteomes" id="UP000011134">
    <property type="component" value="Unassembled WGS sequence"/>
</dbReference>
<name>L8JFG6_9GAMM</name>
<evidence type="ECO:0000256" key="4">
    <source>
        <dbReference type="ARBA" id="ARBA00023163"/>
    </source>
</evidence>
<accession>L8JFG6</accession>
<gene>
    <name evidence="6" type="ORF">C942_04896</name>
</gene>
<keyword evidence="3" id="KW-0238">DNA-binding</keyword>
<dbReference type="Gene3D" id="3.40.190.290">
    <property type="match status" value="1"/>
</dbReference>
<evidence type="ECO:0000256" key="3">
    <source>
        <dbReference type="ARBA" id="ARBA00023125"/>
    </source>
</evidence>
<dbReference type="EMBL" id="AMZO01000009">
    <property type="protein sequence ID" value="ELR66234.1"/>
    <property type="molecule type" value="Genomic_DNA"/>
</dbReference>
<keyword evidence="7" id="KW-1185">Reference proteome</keyword>
<comment type="caution">
    <text evidence="6">The sequence shown here is derived from an EMBL/GenBank/DDBJ whole genome shotgun (WGS) entry which is preliminary data.</text>
</comment>
<dbReference type="PANTHER" id="PTHR30126">
    <property type="entry name" value="HTH-TYPE TRANSCRIPTIONAL REGULATOR"/>
    <property type="match status" value="1"/>
</dbReference>
<feature type="domain" description="HTH lysR-type" evidence="5">
    <location>
        <begin position="1"/>
        <end position="49"/>
    </location>
</feature>
<dbReference type="Gene3D" id="1.10.10.10">
    <property type="entry name" value="Winged helix-like DNA-binding domain superfamily/Winged helix DNA-binding domain"/>
    <property type="match status" value="1"/>
</dbReference>
<dbReference type="SUPFAM" id="SSF53850">
    <property type="entry name" value="Periplasmic binding protein-like II"/>
    <property type="match status" value="1"/>
</dbReference>
<keyword evidence="4" id="KW-0804">Transcription</keyword>
<comment type="similarity">
    <text evidence="1">Belongs to the LysR transcriptional regulatory family.</text>
</comment>
<evidence type="ECO:0000313" key="6">
    <source>
        <dbReference type="EMBL" id="ELR66234.1"/>
    </source>
</evidence>
<evidence type="ECO:0000256" key="2">
    <source>
        <dbReference type="ARBA" id="ARBA00023015"/>
    </source>
</evidence>
<dbReference type="GO" id="GO:0003700">
    <property type="term" value="F:DNA-binding transcription factor activity"/>
    <property type="evidence" value="ECO:0007669"/>
    <property type="project" value="InterPro"/>
</dbReference>
<dbReference type="AlphaFoldDB" id="L8JFG6"/>
<dbReference type="PANTHER" id="PTHR30126:SF5">
    <property type="entry name" value="HTH-TYPE TRANSCRIPTIONAL ACTIVATOR CMPR"/>
    <property type="match status" value="1"/>
</dbReference>
<dbReference type="InterPro" id="IPR036388">
    <property type="entry name" value="WH-like_DNA-bd_sf"/>
</dbReference>
<dbReference type="PRINTS" id="PR00039">
    <property type="entry name" value="HTHLYSR"/>
</dbReference>
<evidence type="ECO:0000256" key="1">
    <source>
        <dbReference type="ARBA" id="ARBA00009437"/>
    </source>
</evidence>
<reference evidence="6 7" key="1">
    <citation type="submission" date="2012-12" db="EMBL/GenBank/DDBJ databases">
        <title>Genome Assembly of Photobacterium sp. AK15.</title>
        <authorList>
            <person name="Khatri I."/>
            <person name="Vaidya B."/>
            <person name="Srinivas T.N.R."/>
            <person name="Subramanian S."/>
            <person name="Pinnaka A."/>
        </authorList>
    </citation>
    <scope>NUCLEOTIDE SEQUENCE [LARGE SCALE GENOMIC DNA]</scope>
    <source>
        <strain evidence="6 7">AK15</strain>
    </source>
</reference>
<dbReference type="PROSITE" id="PS50931">
    <property type="entry name" value="HTH_LYSR"/>
    <property type="match status" value="1"/>
</dbReference>